<dbReference type="AlphaFoldDB" id="A0A0C9WRZ6"/>
<sequence>MSPSPLPFPQEVIDKIVDDLEPEDDLPSLLNCSLISRSFLAASRRVIFNQLTLGTDDDARGLYATVSANPRLGSCIKRITIQDSLFSIPDPEKGTKVGWISREETLPLLLPLLVSLKFLAIKADDWHHDKLDWSTFPPRLAAALSQTFMLPSLVKIEFVELKNIPSEAVTSSRYLKGLSFWGARLLEFDNNSSGSLEIAQPQVRSQLDFLNITNCALIIPTLIKSLDLSCLKMLRVGLTCAADFVGWPTLVDSISQSLEGLEIIDMYLPDEQFCIPHEILDFRPFPNLQVFSLDIAYYVCETAPHLDVLPILLDQLRQITSDSNLEEFRLRAEYGPPPNDIHVVDDNWIGRFCRLPFWQELDSILTHPRFSKLRRVAVLFEGTDDDELEPGLHELRKQIPGLVNKKIVFFEFIDE</sequence>
<reference evidence="2" key="2">
    <citation type="submission" date="2015-01" db="EMBL/GenBank/DDBJ databases">
        <title>Evolutionary Origins and Diversification of the Mycorrhizal Mutualists.</title>
        <authorList>
            <consortium name="DOE Joint Genome Institute"/>
            <consortium name="Mycorrhizal Genomics Consortium"/>
            <person name="Kohler A."/>
            <person name="Kuo A."/>
            <person name="Nagy L.G."/>
            <person name="Floudas D."/>
            <person name="Copeland A."/>
            <person name="Barry K.W."/>
            <person name="Cichocki N."/>
            <person name="Veneault-Fourrey C."/>
            <person name="LaButti K."/>
            <person name="Lindquist E.A."/>
            <person name="Lipzen A."/>
            <person name="Lundell T."/>
            <person name="Morin E."/>
            <person name="Murat C."/>
            <person name="Riley R."/>
            <person name="Ohm R."/>
            <person name="Sun H."/>
            <person name="Tunlid A."/>
            <person name="Henrissat B."/>
            <person name="Grigoriev I.V."/>
            <person name="Hibbett D.S."/>
            <person name="Martin F."/>
        </authorList>
    </citation>
    <scope>NUCLEOTIDE SEQUENCE [LARGE SCALE GENOMIC DNA]</scope>
    <source>
        <strain evidence="2">LaAM-08-1</strain>
    </source>
</reference>
<name>A0A0C9WRZ6_9AGAR</name>
<accession>A0A0C9WRZ6</accession>
<evidence type="ECO:0000313" key="1">
    <source>
        <dbReference type="EMBL" id="KIJ94325.1"/>
    </source>
</evidence>
<protein>
    <recommendedName>
        <fullName evidence="3">F-box domain-containing protein</fullName>
    </recommendedName>
</protein>
<proteinExistence type="predicted"/>
<dbReference type="OrthoDB" id="2788229at2759"/>
<evidence type="ECO:0000313" key="2">
    <source>
        <dbReference type="Proteomes" id="UP000054477"/>
    </source>
</evidence>
<dbReference type="HOGENOM" id="CLU_038953_0_0_1"/>
<evidence type="ECO:0008006" key="3">
    <source>
        <dbReference type="Google" id="ProtNLM"/>
    </source>
</evidence>
<gene>
    <name evidence="1" type="ORF">K443DRAFT_683883</name>
</gene>
<dbReference type="EMBL" id="KN838799">
    <property type="protein sequence ID" value="KIJ94325.1"/>
    <property type="molecule type" value="Genomic_DNA"/>
</dbReference>
<dbReference type="Proteomes" id="UP000054477">
    <property type="component" value="Unassembled WGS sequence"/>
</dbReference>
<reference evidence="1 2" key="1">
    <citation type="submission" date="2014-04" db="EMBL/GenBank/DDBJ databases">
        <authorList>
            <consortium name="DOE Joint Genome Institute"/>
            <person name="Kuo A."/>
            <person name="Kohler A."/>
            <person name="Nagy L.G."/>
            <person name="Floudas D."/>
            <person name="Copeland A."/>
            <person name="Barry K.W."/>
            <person name="Cichocki N."/>
            <person name="Veneault-Fourrey C."/>
            <person name="LaButti K."/>
            <person name="Lindquist E.A."/>
            <person name="Lipzen A."/>
            <person name="Lundell T."/>
            <person name="Morin E."/>
            <person name="Murat C."/>
            <person name="Sun H."/>
            <person name="Tunlid A."/>
            <person name="Henrissat B."/>
            <person name="Grigoriev I.V."/>
            <person name="Hibbett D.S."/>
            <person name="Martin F."/>
            <person name="Nordberg H.P."/>
            <person name="Cantor M.N."/>
            <person name="Hua S.X."/>
        </authorList>
    </citation>
    <scope>NUCLEOTIDE SEQUENCE [LARGE SCALE GENOMIC DNA]</scope>
    <source>
        <strain evidence="1 2">LaAM-08-1</strain>
    </source>
</reference>
<organism evidence="1 2">
    <name type="scientific">Laccaria amethystina LaAM-08-1</name>
    <dbReference type="NCBI Taxonomy" id="1095629"/>
    <lineage>
        <taxon>Eukaryota</taxon>
        <taxon>Fungi</taxon>
        <taxon>Dikarya</taxon>
        <taxon>Basidiomycota</taxon>
        <taxon>Agaricomycotina</taxon>
        <taxon>Agaricomycetes</taxon>
        <taxon>Agaricomycetidae</taxon>
        <taxon>Agaricales</taxon>
        <taxon>Agaricineae</taxon>
        <taxon>Hydnangiaceae</taxon>
        <taxon>Laccaria</taxon>
    </lineage>
</organism>
<keyword evidence="2" id="KW-1185">Reference proteome</keyword>